<proteinExistence type="predicted"/>
<gene>
    <name evidence="2" type="ORF">EBH_0014080</name>
</gene>
<name>U6LEJ2_9EIME</name>
<protein>
    <submittedName>
        <fullName evidence="2">Uncharacterized protein</fullName>
    </submittedName>
</protein>
<accession>U6LEJ2</accession>
<reference evidence="2" key="2">
    <citation type="submission" date="2013-10" db="EMBL/GenBank/DDBJ databases">
        <authorList>
            <person name="Aslett M."/>
        </authorList>
    </citation>
    <scope>NUCLEOTIDE SEQUENCE [LARGE SCALE GENOMIC DNA]</scope>
    <source>
        <strain evidence="2">Houghton</strain>
    </source>
</reference>
<dbReference type="Proteomes" id="UP000030750">
    <property type="component" value="Unassembled WGS sequence"/>
</dbReference>
<feature type="region of interest" description="Disordered" evidence="1">
    <location>
        <begin position="28"/>
        <end position="58"/>
    </location>
</feature>
<keyword evidence="3" id="KW-1185">Reference proteome</keyword>
<evidence type="ECO:0000313" key="2">
    <source>
        <dbReference type="EMBL" id="CDJ46949.1"/>
    </source>
</evidence>
<dbReference type="OrthoDB" id="1682989at2759"/>
<dbReference type="EMBL" id="HG710552">
    <property type="protein sequence ID" value="CDJ46949.1"/>
    <property type="molecule type" value="Genomic_DNA"/>
</dbReference>
<feature type="compositionally biased region" description="Low complexity" evidence="1">
    <location>
        <begin position="34"/>
        <end position="47"/>
    </location>
</feature>
<evidence type="ECO:0000313" key="3">
    <source>
        <dbReference type="Proteomes" id="UP000030750"/>
    </source>
</evidence>
<organism evidence="2 3">
    <name type="scientific">Eimeria brunetti</name>
    <dbReference type="NCBI Taxonomy" id="51314"/>
    <lineage>
        <taxon>Eukaryota</taxon>
        <taxon>Sar</taxon>
        <taxon>Alveolata</taxon>
        <taxon>Apicomplexa</taxon>
        <taxon>Conoidasida</taxon>
        <taxon>Coccidia</taxon>
        <taxon>Eucoccidiorida</taxon>
        <taxon>Eimeriorina</taxon>
        <taxon>Eimeriidae</taxon>
        <taxon>Eimeria</taxon>
    </lineage>
</organism>
<dbReference type="VEuPathDB" id="ToxoDB:EBH_0014080"/>
<reference evidence="2" key="1">
    <citation type="submission" date="2013-10" db="EMBL/GenBank/DDBJ databases">
        <title>Genomic analysis of the causative agents of coccidiosis in chickens.</title>
        <authorList>
            <person name="Reid A.J."/>
            <person name="Blake D."/>
            <person name="Billington K."/>
            <person name="Browne H."/>
            <person name="Dunn M."/>
            <person name="Hung S."/>
            <person name="Kawahara F."/>
            <person name="Miranda-Saavedra D."/>
            <person name="Mourier T."/>
            <person name="Nagra H."/>
            <person name="Otto T.D."/>
            <person name="Rawlings N."/>
            <person name="Sanchez A."/>
            <person name="Sanders M."/>
            <person name="Subramaniam C."/>
            <person name="Tay Y."/>
            <person name="Dear P."/>
            <person name="Doerig C."/>
            <person name="Gruber A."/>
            <person name="Parkinson J."/>
            <person name="Shirley M."/>
            <person name="Wan K.L."/>
            <person name="Berriman M."/>
            <person name="Tomley F."/>
            <person name="Pain A."/>
        </authorList>
    </citation>
    <scope>NUCLEOTIDE SEQUENCE [LARGE SCALE GENOMIC DNA]</scope>
    <source>
        <strain evidence="2">Houghton</strain>
    </source>
</reference>
<dbReference type="AlphaFoldDB" id="U6LEJ2"/>
<evidence type="ECO:0000256" key="1">
    <source>
        <dbReference type="SAM" id="MobiDB-lite"/>
    </source>
</evidence>
<sequence length="104" mass="11277">MFELKTEVRLEADAKQYPILLSNGNKIEEGPLVEAPEGAPQGAPEGAPQGGPQGAPSMHYAVFEDPFQREFGVAAGVQRRWGYSPIGVCDGGIKKKHEMGRKRI</sequence>